<proteinExistence type="predicted"/>
<dbReference type="PANTHER" id="PTHR37490:SF3">
    <property type="entry name" value="DUF3431 DOMAIN CONTAINING PROTEIN"/>
    <property type="match status" value="1"/>
</dbReference>
<evidence type="ECO:0000313" key="4">
    <source>
        <dbReference type="Proteomes" id="UP000799324"/>
    </source>
</evidence>
<accession>A0A6A6TA68</accession>
<feature type="chain" id="PRO_5025644961" evidence="2">
    <location>
        <begin position="23"/>
        <end position="280"/>
    </location>
</feature>
<feature type="signal peptide" evidence="2">
    <location>
        <begin position="1"/>
        <end position="22"/>
    </location>
</feature>
<name>A0A6A6TA68_9PLEO</name>
<keyword evidence="2" id="KW-0732">Signal</keyword>
<keyword evidence="4" id="KW-1185">Reference proteome</keyword>
<evidence type="ECO:0000313" key="3">
    <source>
        <dbReference type="EMBL" id="KAF2656670.1"/>
    </source>
</evidence>
<gene>
    <name evidence="3" type="ORF">K491DRAFT_767604</name>
</gene>
<feature type="region of interest" description="Disordered" evidence="1">
    <location>
        <begin position="256"/>
        <end position="280"/>
    </location>
</feature>
<dbReference type="Proteomes" id="UP000799324">
    <property type="component" value="Unassembled WGS sequence"/>
</dbReference>
<dbReference type="OrthoDB" id="426718at2759"/>
<dbReference type="PANTHER" id="PTHR37490">
    <property type="entry name" value="EXPRESSED PROTEIN"/>
    <property type="match status" value="1"/>
</dbReference>
<dbReference type="InterPro" id="IPR021838">
    <property type="entry name" value="DUF3431"/>
</dbReference>
<organism evidence="3 4">
    <name type="scientific">Lophiostoma macrostomum CBS 122681</name>
    <dbReference type="NCBI Taxonomy" id="1314788"/>
    <lineage>
        <taxon>Eukaryota</taxon>
        <taxon>Fungi</taxon>
        <taxon>Dikarya</taxon>
        <taxon>Ascomycota</taxon>
        <taxon>Pezizomycotina</taxon>
        <taxon>Dothideomycetes</taxon>
        <taxon>Pleosporomycetidae</taxon>
        <taxon>Pleosporales</taxon>
        <taxon>Lophiostomataceae</taxon>
        <taxon>Lophiostoma</taxon>
    </lineage>
</organism>
<evidence type="ECO:0000256" key="2">
    <source>
        <dbReference type="SAM" id="SignalP"/>
    </source>
</evidence>
<dbReference type="Pfam" id="PF11913">
    <property type="entry name" value="DUF3431"/>
    <property type="match status" value="1"/>
</dbReference>
<evidence type="ECO:0000256" key="1">
    <source>
        <dbReference type="SAM" id="MobiDB-lite"/>
    </source>
</evidence>
<sequence length="280" mass="32354">MPFPIRRLSLLTALLLMGLVQPFYPGTVKPAGSNYSRIVVVPKTKNENVDWISKELPGTEAAVYEIDDPSASRYRVPKSKGHEAMVYLSYIIDHYDDLPETIIFVHAHKATWHNNFLLNLDTPMMIKHLHDDRAMFPGHRPPLVLSQACCAQFAVSSERVRDNPKSVYEHLRNWLIKTPMEDKDSGRVFEYMWQYLFTRNAEFCPAMNSCYCDGYGICFGSAVKLDTAQEEKKDQAIFDEISERVQRLNRELNAEKDEAFRRGKEEANRAIERERASQYP</sequence>
<dbReference type="AlphaFoldDB" id="A0A6A6TA68"/>
<dbReference type="EMBL" id="MU004333">
    <property type="protein sequence ID" value="KAF2656670.1"/>
    <property type="molecule type" value="Genomic_DNA"/>
</dbReference>
<protein>
    <submittedName>
        <fullName evidence="3">Uncharacterized protein</fullName>
    </submittedName>
</protein>
<reference evidence="3" key="1">
    <citation type="journal article" date="2020" name="Stud. Mycol.">
        <title>101 Dothideomycetes genomes: a test case for predicting lifestyles and emergence of pathogens.</title>
        <authorList>
            <person name="Haridas S."/>
            <person name="Albert R."/>
            <person name="Binder M."/>
            <person name="Bloem J."/>
            <person name="Labutti K."/>
            <person name="Salamov A."/>
            <person name="Andreopoulos B."/>
            <person name="Baker S."/>
            <person name="Barry K."/>
            <person name="Bills G."/>
            <person name="Bluhm B."/>
            <person name="Cannon C."/>
            <person name="Castanera R."/>
            <person name="Culley D."/>
            <person name="Daum C."/>
            <person name="Ezra D."/>
            <person name="Gonzalez J."/>
            <person name="Henrissat B."/>
            <person name="Kuo A."/>
            <person name="Liang C."/>
            <person name="Lipzen A."/>
            <person name="Lutzoni F."/>
            <person name="Magnuson J."/>
            <person name="Mondo S."/>
            <person name="Nolan M."/>
            <person name="Ohm R."/>
            <person name="Pangilinan J."/>
            <person name="Park H.-J."/>
            <person name="Ramirez L."/>
            <person name="Alfaro M."/>
            <person name="Sun H."/>
            <person name="Tritt A."/>
            <person name="Yoshinaga Y."/>
            <person name="Zwiers L.-H."/>
            <person name="Turgeon B."/>
            <person name="Goodwin S."/>
            <person name="Spatafora J."/>
            <person name="Crous P."/>
            <person name="Grigoriev I."/>
        </authorList>
    </citation>
    <scope>NUCLEOTIDE SEQUENCE</scope>
    <source>
        <strain evidence="3">CBS 122681</strain>
    </source>
</reference>